<dbReference type="AlphaFoldDB" id="A0A3R9KWJ4"/>
<dbReference type="Proteomes" id="UP000279911">
    <property type="component" value="Unassembled WGS sequence"/>
</dbReference>
<evidence type="ECO:0000313" key="2">
    <source>
        <dbReference type="Proteomes" id="UP000279911"/>
    </source>
</evidence>
<dbReference type="EMBL" id="RSFW01000010">
    <property type="protein sequence ID" value="RSD27723.1"/>
    <property type="molecule type" value="Genomic_DNA"/>
</dbReference>
<evidence type="ECO:0000313" key="1">
    <source>
        <dbReference type="EMBL" id="RSD27723.1"/>
    </source>
</evidence>
<organism evidence="1 2">
    <name type="scientific">Mesobacillus subterraneus</name>
    <dbReference type="NCBI Taxonomy" id="285983"/>
    <lineage>
        <taxon>Bacteria</taxon>
        <taxon>Bacillati</taxon>
        <taxon>Bacillota</taxon>
        <taxon>Bacilli</taxon>
        <taxon>Bacillales</taxon>
        <taxon>Bacillaceae</taxon>
        <taxon>Mesobacillus</taxon>
    </lineage>
</organism>
<name>A0A3R9KWJ4_9BACI</name>
<reference evidence="2" key="1">
    <citation type="submission" date="2018-12" db="EMBL/GenBank/DDBJ databases">
        <title>Bacillus chawlae sp. nov., Bacillus glennii sp. nov., and Bacillus saganii sp. nov. Isolated from the Vehicle Assembly Building at Kennedy Space Center where the Viking Spacecraft were Assembled.</title>
        <authorList>
            <person name="Seuylemezian A."/>
            <person name="Vaishampayan P."/>
        </authorList>
    </citation>
    <scope>NUCLEOTIDE SEQUENCE [LARGE SCALE GENOMIC DNA]</scope>
    <source>
        <strain evidence="2">DSM 13966</strain>
    </source>
</reference>
<comment type="caution">
    <text evidence="1">The sequence shown here is derived from an EMBL/GenBank/DDBJ whole genome shotgun (WGS) entry which is preliminary data.</text>
</comment>
<protein>
    <submittedName>
        <fullName evidence="1">Uncharacterized protein</fullName>
    </submittedName>
</protein>
<accession>A0A3R9KWJ4</accession>
<proteinExistence type="predicted"/>
<sequence length="62" mass="6964">MSIDCQIPAMEKDLLKWDFGQNQRRERLKCPKMGGLRTKSMAEAAKMSEDGWTSDKINGGSS</sequence>
<gene>
    <name evidence="1" type="ORF">EJA10_08055</name>
</gene>
<dbReference type="RefSeq" id="WP_125479502.1">
    <property type="nucleotide sequence ID" value="NZ_RSFW01000010.1"/>
</dbReference>